<evidence type="ECO:0000313" key="7">
    <source>
        <dbReference type="Proteomes" id="UP001221142"/>
    </source>
</evidence>
<feature type="compositionally biased region" description="Polar residues" evidence="4">
    <location>
        <begin position="294"/>
        <end position="308"/>
    </location>
</feature>
<feature type="compositionally biased region" description="Polar residues" evidence="4">
    <location>
        <begin position="254"/>
        <end position="263"/>
    </location>
</feature>
<proteinExistence type="predicted"/>
<feature type="region of interest" description="Disordered" evidence="4">
    <location>
        <begin position="94"/>
        <end position="133"/>
    </location>
</feature>
<dbReference type="InterPro" id="IPR000467">
    <property type="entry name" value="G_patch_dom"/>
</dbReference>
<dbReference type="PROSITE" id="PS00028">
    <property type="entry name" value="ZINC_FINGER_C2H2_1"/>
    <property type="match status" value="1"/>
</dbReference>
<keyword evidence="7" id="KW-1185">Reference proteome</keyword>
<dbReference type="GO" id="GO:0008270">
    <property type="term" value="F:zinc ion binding"/>
    <property type="evidence" value="ECO:0007669"/>
    <property type="project" value="UniProtKB-KW"/>
</dbReference>
<feature type="compositionally biased region" description="Low complexity" evidence="4">
    <location>
        <begin position="371"/>
        <end position="388"/>
    </location>
</feature>
<keyword evidence="3" id="KW-0862">Zinc</keyword>
<dbReference type="SMART" id="SM00443">
    <property type="entry name" value="G_patch"/>
    <property type="match status" value="1"/>
</dbReference>
<evidence type="ECO:0000256" key="3">
    <source>
        <dbReference type="ARBA" id="ARBA00022833"/>
    </source>
</evidence>
<feature type="domain" description="G-patch" evidence="5">
    <location>
        <begin position="74"/>
        <end position="120"/>
    </location>
</feature>
<protein>
    <recommendedName>
        <fullName evidence="5">G-patch domain-containing protein</fullName>
    </recommendedName>
</protein>
<feature type="compositionally biased region" description="Basic and acidic residues" evidence="4">
    <location>
        <begin position="191"/>
        <end position="208"/>
    </location>
</feature>
<feature type="region of interest" description="Disordered" evidence="4">
    <location>
        <begin position="189"/>
        <end position="208"/>
    </location>
</feature>
<reference evidence="6" key="1">
    <citation type="submission" date="2023-03" db="EMBL/GenBank/DDBJ databases">
        <title>Massive genome expansion in bonnet fungi (Mycena s.s.) driven by repeated elements and novel gene families across ecological guilds.</title>
        <authorList>
            <consortium name="Lawrence Berkeley National Laboratory"/>
            <person name="Harder C.B."/>
            <person name="Miyauchi S."/>
            <person name="Viragh M."/>
            <person name="Kuo A."/>
            <person name="Thoen E."/>
            <person name="Andreopoulos B."/>
            <person name="Lu D."/>
            <person name="Skrede I."/>
            <person name="Drula E."/>
            <person name="Henrissat B."/>
            <person name="Morin E."/>
            <person name="Kohler A."/>
            <person name="Barry K."/>
            <person name="LaButti K."/>
            <person name="Morin E."/>
            <person name="Salamov A."/>
            <person name="Lipzen A."/>
            <person name="Mereny Z."/>
            <person name="Hegedus B."/>
            <person name="Baldrian P."/>
            <person name="Stursova M."/>
            <person name="Weitz H."/>
            <person name="Taylor A."/>
            <person name="Grigoriev I.V."/>
            <person name="Nagy L.G."/>
            <person name="Martin F."/>
            <person name="Kauserud H."/>
        </authorList>
    </citation>
    <scope>NUCLEOTIDE SEQUENCE</scope>
    <source>
        <strain evidence="6">9284</strain>
    </source>
</reference>
<comment type="caution">
    <text evidence="6">The sequence shown here is derived from an EMBL/GenBank/DDBJ whole genome shotgun (WGS) entry which is preliminary data.</text>
</comment>
<accession>A0AAD7FP61</accession>
<feature type="compositionally biased region" description="Low complexity" evidence="4">
    <location>
        <begin position="266"/>
        <end position="293"/>
    </location>
</feature>
<dbReference type="EMBL" id="JARKIF010000009">
    <property type="protein sequence ID" value="KAJ7630700.1"/>
    <property type="molecule type" value="Genomic_DNA"/>
</dbReference>
<dbReference type="InterPro" id="IPR013087">
    <property type="entry name" value="Znf_C2H2_type"/>
</dbReference>
<dbReference type="PANTHER" id="PTHR47251:SF1">
    <property type="entry name" value="FINGER DOMAIN PROTEIN, PUTATIVE (AFU_ORTHOLOGUE AFUA_3G04180)-RELATED"/>
    <property type="match status" value="1"/>
</dbReference>
<dbReference type="InterPro" id="IPR022755">
    <property type="entry name" value="Znf_C2H2_jaz"/>
</dbReference>
<dbReference type="GO" id="GO:0003676">
    <property type="term" value="F:nucleic acid binding"/>
    <property type="evidence" value="ECO:0007669"/>
    <property type="project" value="InterPro"/>
</dbReference>
<feature type="compositionally biased region" description="Low complexity" evidence="4">
    <location>
        <begin position="341"/>
        <end position="358"/>
    </location>
</feature>
<evidence type="ECO:0000313" key="6">
    <source>
        <dbReference type="EMBL" id="KAJ7630700.1"/>
    </source>
</evidence>
<feature type="compositionally biased region" description="Pro residues" evidence="4">
    <location>
        <begin position="359"/>
        <end position="370"/>
    </location>
</feature>
<evidence type="ECO:0000256" key="1">
    <source>
        <dbReference type="ARBA" id="ARBA00022723"/>
    </source>
</evidence>
<dbReference type="Pfam" id="PF12171">
    <property type="entry name" value="zf-C2H2_jaz"/>
    <property type="match status" value="1"/>
</dbReference>
<evidence type="ECO:0000259" key="5">
    <source>
        <dbReference type="PROSITE" id="PS50174"/>
    </source>
</evidence>
<sequence length="435" mass="46462">MSRETIARWNAIPLEASTTLKRPRPDDDDSDDDVSLVSRSPSPDRNMDVDPHYDQFIPSFVEPEAITVETKIKPTNRGFAMLAKLGWQEGQPLGVSGDGRVDPIPFQIKRDSTGVGKMNQDETEDQRKAREDSVARRSALESELSSAIKAFYCELCDKQFKTVVAYTEHTNSYAHHHKARFKDMQANIRIPQDDISKRKEKERKREEKELRKIAAANGIKMAKPSSAIPALAPVESSDIDGVPLSSGWAPPSGSRPTESQSGFKKSGWATVGSSSSESTHPSGSGALPVSSSSNHPSFRTAGWTSLDTGSSQALPPPPLPTSYPPPPPPTDASVPPPPPAGGWSSSTASRWSSVAPPSSAAPPPPPPTGSAPPSASFSPPSQAEASSPPDAPSRWSTLPAAPVSDAVVSQQPPASKAQASRAGWQQFQKAASKRR</sequence>
<evidence type="ECO:0000256" key="4">
    <source>
        <dbReference type="SAM" id="MobiDB-lite"/>
    </source>
</evidence>
<dbReference type="AlphaFoldDB" id="A0AAD7FP61"/>
<feature type="region of interest" description="Disordered" evidence="4">
    <location>
        <begin position="16"/>
        <end position="52"/>
    </location>
</feature>
<dbReference type="Pfam" id="PF01585">
    <property type="entry name" value="G-patch"/>
    <property type="match status" value="1"/>
</dbReference>
<feature type="compositionally biased region" description="Low complexity" evidence="4">
    <location>
        <begin position="35"/>
        <end position="44"/>
    </location>
</feature>
<feature type="region of interest" description="Disordered" evidence="4">
    <location>
        <begin position="231"/>
        <end position="435"/>
    </location>
</feature>
<gene>
    <name evidence="6" type="ORF">FB45DRAFT_1027892</name>
</gene>
<name>A0AAD7FP61_9AGAR</name>
<feature type="compositionally biased region" description="Pro residues" evidence="4">
    <location>
        <begin position="314"/>
        <end position="340"/>
    </location>
</feature>
<dbReference type="PROSITE" id="PS50174">
    <property type="entry name" value="G_PATCH"/>
    <property type="match status" value="1"/>
</dbReference>
<organism evidence="6 7">
    <name type="scientific">Roridomyces roridus</name>
    <dbReference type="NCBI Taxonomy" id="1738132"/>
    <lineage>
        <taxon>Eukaryota</taxon>
        <taxon>Fungi</taxon>
        <taxon>Dikarya</taxon>
        <taxon>Basidiomycota</taxon>
        <taxon>Agaricomycotina</taxon>
        <taxon>Agaricomycetes</taxon>
        <taxon>Agaricomycetidae</taxon>
        <taxon>Agaricales</taxon>
        <taxon>Marasmiineae</taxon>
        <taxon>Mycenaceae</taxon>
        <taxon>Roridomyces</taxon>
    </lineage>
</organism>
<dbReference type="PANTHER" id="PTHR47251">
    <property type="entry name" value="FINGER DOMAIN PROTEIN, PUTATIVE (AFU_ORTHOLOGUE AFUA_3G04180)-RELATED"/>
    <property type="match status" value="1"/>
</dbReference>
<keyword evidence="1" id="KW-0479">Metal-binding</keyword>
<evidence type="ECO:0000256" key="2">
    <source>
        <dbReference type="ARBA" id="ARBA00022771"/>
    </source>
</evidence>
<dbReference type="SUPFAM" id="SSF57667">
    <property type="entry name" value="beta-beta-alpha zinc fingers"/>
    <property type="match status" value="1"/>
</dbReference>
<keyword evidence="2" id="KW-0863">Zinc-finger</keyword>
<dbReference type="Proteomes" id="UP001221142">
    <property type="component" value="Unassembled WGS sequence"/>
</dbReference>
<dbReference type="InterPro" id="IPR036236">
    <property type="entry name" value="Znf_C2H2_sf"/>
</dbReference>